<sequence>HIIKFMKYKFYKIEISGFGGETVLGKISNDQFNFWTKKEKSADGSIGEYFSNFEFYPEKTNKPIPPQARFNRSWFEIDDIAHVDGPEVSEDNSLTIIETDKVGKKLEEDDIDFEEQIIKERFKVKKIIIDEDNKSLKNTEYFFAQMFEEGVWDTEESGFGLIKTNENGLDYKDLIFHIAEILGRPICFAISYGKKKYDLIGNTMTNSSQMKVYKN</sequence>
<gene>
    <name evidence="1" type="ORF">METZ01_LOCUS467515</name>
</gene>
<protein>
    <submittedName>
        <fullName evidence="1">Uncharacterized protein</fullName>
    </submittedName>
</protein>
<feature type="non-terminal residue" evidence="1">
    <location>
        <position position="1"/>
    </location>
</feature>
<proteinExistence type="predicted"/>
<dbReference type="EMBL" id="UINC01197267">
    <property type="protein sequence ID" value="SVE14661.1"/>
    <property type="molecule type" value="Genomic_DNA"/>
</dbReference>
<dbReference type="AlphaFoldDB" id="A0A383B435"/>
<name>A0A383B435_9ZZZZ</name>
<organism evidence="1">
    <name type="scientific">marine metagenome</name>
    <dbReference type="NCBI Taxonomy" id="408172"/>
    <lineage>
        <taxon>unclassified sequences</taxon>
        <taxon>metagenomes</taxon>
        <taxon>ecological metagenomes</taxon>
    </lineage>
</organism>
<accession>A0A383B435</accession>
<evidence type="ECO:0000313" key="1">
    <source>
        <dbReference type="EMBL" id="SVE14661.1"/>
    </source>
</evidence>
<reference evidence="1" key="1">
    <citation type="submission" date="2018-05" db="EMBL/GenBank/DDBJ databases">
        <authorList>
            <person name="Lanie J.A."/>
            <person name="Ng W.-L."/>
            <person name="Kazmierczak K.M."/>
            <person name="Andrzejewski T.M."/>
            <person name="Davidsen T.M."/>
            <person name="Wayne K.J."/>
            <person name="Tettelin H."/>
            <person name="Glass J.I."/>
            <person name="Rusch D."/>
            <person name="Podicherti R."/>
            <person name="Tsui H.-C.T."/>
            <person name="Winkler M.E."/>
        </authorList>
    </citation>
    <scope>NUCLEOTIDE SEQUENCE</scope>
</reference>